<dbReference type="InterPro" id="IPR003593">
    <property type="entry name" value="AAA+_ATPase"/>
</dbReference>
<dbReference type="GO" id="GO:0048821">
    <property type="term" value="P:erythrocyte development"/>
    <property type="evidence" value="ECO:0007669"/>
    <property type="project" value="Ensembl"/>
</dbReference>
<feature type="transmembrane region" description="Helical" evidence="34">
    <location>
        <begin position="699"/>
        <end position="721"/>
    </location>
</feature>
<keyword evidence="23" id="KW-0539">Nucleus</keyword>
<evidence type="ECO:0000256" key="1">
    <source>
        <dbReference type="ARBA" id="ARBA00004123"/>
    </source>
</evidence>
<evidence type="ECO:0000256" key="15">
    <source>
        <dbReference type="ARBA" id="ARBA00022967"/>
    </source>
</evidence>
<keyword evidence="21" id="KW-0804">Transcription</keyword>
<dbReference type="FunFam" id="3.40.50.300:FF:000403">
    <property type="entry name" value="ATP-binding cassette sub-family B member 8, mitochondrial"/>
    <property type="match status" value="1"/>
</dbReference>
<dbReference type="PRINTS" id="PR00320">
    <property type="entry name" value="GPROTEINBRPT"/>
</dbReference>
<dbReference type="GO" id="GO:0003713">
    <property type="term" value="F:transcription coactivator activity"/>
    <property type="evidence" value="ECO:0000318"/>
    <property type="project" value="GO_Central"/>
</dbReference>
<dbReference type="InterPro" id="IPR027417">
    <property type="entry name" value="P-loop_NTPase"/>
</dbReference>
<feature type="domain" description="ABC transmembrane type-1" evidence="36">
    <location>
        <begin position="480"/>
        <end position="764"/>
    </location>
</feature>
<dbReference type="SMART" id="SM00320">
    <property type="entry name" value="WD40"/>
    <property type="match status" value="5"/>
</dbReference>
<dbReference type="CDD" id="cd00200">
    <property type="entry name" value="WD40"/>
    <property type="match status" value="1"/>
</dbReference>
<keyword evidence="13" id="KW-0460">Magnesium</keyword>
<evidence type="ECO:0000256" key="16">
    <source>
        <dbReference type="ARBA" id="ARBA00022989"/>
    </source>
</evidence>
<proteinExistence type="inferred from homology"/>
<dbReference type="SUPFAM" id="SSF50978">
    <property type="entry name" value="WD40 repeat-like"/>
    <property type="match status" value="1"/>
</dbReference>
<keyword evidence="15" id="KW-1278">Translocase</keyword>
<dbReference type="GO" id="GO:0046872">
    <property type="term" value="F:metal ion binding"/>
    <property type="evidence" value="ECO:0007669"/>
    <property type="project" value="UniProtKB-KW"/>
</dbReference>
<dbReference type="GeneTree" id="ENSGT00940000157680"/>
<dbReference type="Pfam" id="PF00400">
    <property type="entry name" value="WD40"/>
    <property type="match status" value="5"/>
</dbReference>
<sequence>MKRVRTEQIQMAVSCYLKRRQYVDSEGPLKQGLRLSQTPEEMAANLTVQSESGCANIVSAAPCQAEPQQYEVQFGRLRNFLTDSDSQHSHEVMPLLYPLFVYLHLHMVQNGLKSTVDSFYSRFHGMFLQNASQKDVIEQLQTTLTIQDILSNFRLRAFLDNKYVVRLQEDSYNYLIRYLQSDNNSALCKVLTLHIHLDVQPAKRTDYQLYASGSSSRSESNGLEPADMPTSILQNEAALDVLQESIKRVKDGPPSLTTICFYAFYNTEQLLNTAEISPDNKLLAAGFDNSCVKLWSLRSKKLKSEPHQVDVSRIRLACDVLDEEEDDDDNVGTEMKILRGHCGPVYSTRFLSDSSGLLSCSEDMSIRYWDLGSFTNTVLYQGHAYPVWDLDISPCSLYFASGSHDRTARLWSFDRTYPLRIYAGHLADVDCVKFHPNSNYLATGSTDKTVRLWSTQQGNSVRLFTGHRGPVLSLAFSPNAAVGFLTVSSVVTMSAPFFLGKIIDVIYTSPTGDHVNSLTQLCVFLSGVFLCGAAANAVRVYLMQTSGQRIVNRLRGNLFSSVLKQEVAFFDKTRTGELINRLSSDTALLGRSITENLSDGLRAGAQASVGIGMMFFVSPNLATFVLGVVPPISIKAVIYGRYLRKLTKMTQDSLAQATELAEERIGNIRTVRAFGKELIEIEKYTSKVDHVMQLAKKEAFARAGFFGAAGLSGNLIVLSVLYKGGLLMGSAHMTVGELSTFLMYAFWVGMSIGGLSSFYSELMKGLGAGGRLWELLERKPVLPFNEGVVLNEETFQGALEFKGVNFAYPARPEVKIFQDFSLSIPSGSITALVGPSGSGKSTVVTLLLRLYDPVSGTISIDGQDIRQLNPAWLRSKIGTVSQEPILFSCSIAENIAYGADDPSLVTPEQIQKVADIANAATFINSFPQGFNTVVGEKGVLLSGGQKQRIAIARALLKNPRILLLDEATSALDAENEYLVQEALDRLMEGRTVLIIAHRLSTIKNANMVAVLDQGKITECGKHEELLSNPDGLYRKLMKKQSFISA</sequence>
<evidence type="ECO:0000313" key="37">
    <source>
        <dbReference type="Ensembl" id="ENSMODP00000011310.3"/>
    </source>
</evidence>
<keyword evidence="12" id="KW-0067">ATP-binding</keyword>
<keyword evidence="11" id="KW-0999">Mitochondrion inner membrane</keyword>
<dbReference type="PROSITE" id="PS50082">
    <property type="entry name" value="WD_REPEATS_2"/>
    <property type="match status" value="4"/>
</dbReference>
<evidence type="ECO:0000256" key="13">
    <source>
        <dbReference type="ARBA" id="ARBA00022842"/>
    </source>
</evidence>
<keyword evidence="7 34" id="KW-0812">Transmembrane</keyword>
<evidence type="ECO:0000256" key="7">
    <source>
        <dbReference type="ARBA" id="ARBA00022692"/>
    </source>
</evidence>
<dbReference type="Gene3D" id="3.40.50.300">
    <property type="entry name" value="P-loop containing nucleotide triphosphate hydrolases"/>
    <property type="match status" value="1"/>
</dbReference>
<feature type="repeat" description="WD" evidence="33">
    <location>
        <begin position="422"/>
        <end position="463"/>
    </location>
</feature>
<dbReference type="PROSITE" id="PS50294">
    <property type="entry name" value="WD_REPEATS_REGION"/>
    <property type="match status" value="3"/>
</dbReference>
<evidence type="ECO:0000256" key="21">
    <source>
        <dbReference type="ARBA" id="ARBA00023163"/>
    </source>
</evidence>
<keyword evidence="19" id="KW-0496">Mitochondrion</keyword>
<dbReference type="STRING" id="13616.ENSMODP00000011310"/>
<dbReference type="InterPro" id="IPR036640">
    <property type="entry name" value="ABC1_TM_sf"/>
</dbReference>
<dbReference type="GO" id="GO:0034514">
    <property type="term" value="P:mitochondrial unfolded protein response"/>
    <property type="evidence" value="ECO:0007669"/>
    <property type="project" value="Ensembl"/>
</dbReference>
<keyword evidence="16 34" id="KW-1133">Transmembrane helix</keyword>
<dbReference type="CDD" id="cd18573">
    <property type="entry name" value="ABC_6TM_ABCB10_like"/>
    <property type="match status" value="1"/>
</dbReference>
<dbReference type="GO" id="GO:0005743">
    <property type="term" value="C:mitochondrial inner membrane"/>
    <property type="evidence" value="ECO:0007669"/>
    <property type="project" value="UniProtKB-SubCell"/>
</dbReference>
<dbReference type="Ensembl" id="ENSMODT00000011529.4">
    <property type="protein sequence ID" value="ENSMODP00000011310.3"/>
    <property type="gene ID" value="ENSMODG00000009056.4"/>
</dbReference>
<evidence type="ECO:0000256" key="34">
    <source>
        <dbReference type="SAM" id="Phobius"/>
    </source>
</evidence>
<comment type="subunit">
    <text evidence="27">The PCAF complex is composed of a number of TBP-associated factors (TAFS), such as TAF5, TAF5L, TAF6, TAF6L, TAF9, TAF10 and TAF12, PCAF, and also PCAF-associated factors (PAFs), such as TADA2L/ADA2, TADA3L/ADA3 and SPT3. Component of the STAGA transcription coactivator-HAT complex, at least composed of SUPT3H, GCN5L2, TAF5L, TAF6L, SUPT7L, TADA3L, TAD1L, TAF10, TAF12, TRRAP and TAF9.</text>
</comment>
<reference evidence="37" key="3">
    <citation type="submission" date="2025-09" db="UniProtKB">
        <authorList>
            <consortium name="Ensembl"/>
        </authorList>
    </citation>
    <scope>IDENTIFICATION</scope>
</reference>
<dbReference type="GO" id="GO:0042803">
    <property type="term" value="F:protein homodimerization activity"/>
    <property type="evidence" value="ECO:0007669"/>
    <property type="project" value="Ensembl"/>
</dbReference>
<dbReference type="eggNOG" id="KOG0058">
    <property type="taxonomic scope" value="Eukaryota"/>
</dbReference>
<dbReference type="InterPro" id="IPR037264">
    <property type="entry name" value="TFIID_NTD2_sf"/>
</dbReference>
<dbReference type="InterPro" id="IPR017871">
    <property type="entry name" value="ABC_transporter-like_CS"/>
</dbReference>
<feature type="transmembrane region" description="Helical" evidence="34">
    <location>
        <begin position="741"/>
        <end position="759"/>
    </location>
</feature>
<keyword evidence="17" id="KW-0007">Acetylation</keyword>
<dbReference type="FunFam" id="2.130.10.10:FF:000202">
    <property type="entry name" value="TAF5-like RNA polymerase II p300/CBP-associated factor-associated factor 65 kDa subunit 5L"/>
    <property type="match status" value="1"/>
</dbReference>
<dbReference type="FunFam" id="1.25.40.500:FF:000002">
    <property type="entry name" value="TAF5-like RNA polymerase II p300/CBP-associated factor-associated factor 65 kDa subunit 5L"/>
    <property type="match status" value="1"/>
</dbReference>
<keyword evidence="5" id="KW-0813">Transport</keyword>
<evidence type="ECO:0000256" key="6">
    <source>
        <dbReference type="ARBA" id="ARBA00022574"/>
    </source>
</evidence>
<keyword evidence="38" id="KW-1185">Reference proteome</keyword>
<evidence type="ECO:0000256" key="12">
    <source>
        <dbReference type="ARBA" id="ARBA00022840"/>
    </source>
</evidence>
<dbReference type="GO" id="GO:0006355">
    <property type="term" value="P:regulation of DNA-templated transcription"/>
    <property type="evidence" value="ECO:0000318"/>
    <property type="project" value="GO_Central"/>
</dbReference>
<evidence type="ECO:0000256" key="20">
    <source>
        <dbReference type="ARBA" id="ARBA00023136"/>
    </source>
</evidence>
<dbReference type="HOGENOM" id="CLU_291854_0_0_1"/>
<dbReference type="InParanoid" id="F7FR06"/>
<evidence type="ECO:0000256" key="23">
    <source>
        <dbReference type="ARBA" id="ARBA00023242"/>
    </source>
</evidence>
<keyword evidence="6 33" id="KW-0853">WD repeat</keyword>
<gene>
    <name evidence="37" type="primary">ABCB10</name>
</gene>
<evidence type="ECO:0000313" key="38">
    <source>
        <dbReference type="Proteomes" id="UP000002280"/>
    </source>
</evidence>
<comment type="similarity">
    <text evidence="4">Belongs to the WD repeat TAF5 family.</text>
</comment>
<dbReference type="InterPro" id="IPR001680">
    <property type="entry name" value="WD40_rpt"/>
</dbReference>
<evidence type="ECO:0000256" key="29">
    <source>
        <dbReference type="ARBA" id="ARBA00074553"/>
    </source>
</evidence>
<feature type="transmembrane region" description="Helical" evidence="34">
    <location>
        <begin position="621"/>
        <end position="639"/>
    </location>
</feature>
<dbReference type="InterPro" id="IPR039421">
    <property type="entry name" value="Type_1_exporter"/>
</dbReference>
<dbReference type="PROSITE" id="PS50893">
    <property type="entry name" value="ABC_TRANSPORTER_2"/>
    <property type="match status" value="1"/>
</dbReference>
<dbReference type="Pfam" id="PF00005">
    <property type="entry name" value="ABC_tran"/>
    <property type="match status" value="1"/>
</dbReference>
<dbReference type="InterPro" id="IPR003439">
    <property type="entry name" value="ABC_transporter-like_ATP-bd"/>
</dbReference>
<keyword evidence="22" id="KW-0318">Glutathionylation</keyword>
<evidence type="ECO:0000256" key="30">
    <source>
        <dbReference type="ARBA" id="ARBA00075187"/>
    </source>
</evidence>
<dbReference type="GO" id="GO:0140359">
    <property type="term" value="F:ABC-type transporter activity"/>
    <property type="evidence" value="ECO:0007669"/>
    <property type="project" value="Ensembl"/>
</dbReference>
<feature type="repeat" description="WD" evidence="33">
    <location>
        <begin position="380"/>
        <end position="421"/>
    </location>
</feature>
<dbReference type="InterPro" id="IPR007582">
    <property type="entry name" value="TFIID_NTD2"/>
</dbReference>
<dbReference type="FunCoup" id="F7FR06">
    <property type="interactions" value="1384"/>
</dbReference>
<accession>F7FR06</accession>
<dbReference type="Gene3D" id="1.25.40.500">
    <property type="entry name" value="TFIID subunit TAF5, NTD2 domain"/>
    <property type="match status" value="1"/>
</dbReference>
<dbReference type="Gene3D" id="2.130.10.10">
    <property type="entry name" value="YVTN repeat-like/Quinoprotein amine dehydrogenase"/>
    <property type="match status" value="2"/>
</dbReference>
<evidence type="ECO:0000256" key="27">
    <source>
        <dbReference type="ARBA" id="ARBA00065988"/>
    </source>
</evidence>
<evidence type="ECO:0000256" key="11">
    <source>
        <dbReference type="ARBA" id="ARBA00022792"/>
    </source>
</evidence>
<dbReference type="GO" id="GO:0046985">
    <property type="term" value="P:positive regulation of hemoglobin biosynthetic process"/>
    <property type="evidence" value="ECO:0007669"/>
    <property type="project" value="Ensembl"/>
</dbReference>
<feature type="repeat" description="WD" evidence="33">
    <location>
        <begin position="338"/>
        <end position="371"/>
    </location>
</feature>
<evidence type="ECO:0000256" key="24">
    <source>
        <dbReference type="ARBA" id="ARBA00052250"/>
    </source>
</evidence>
<dbReference type="PANTHER" id="PTHR43394">
    <property type="entry name" value="ATP-DEPENDENT PERMEASE MDL1, MITOCHONDRIAL"/>
    <property type="match status" value="1"/>
</dbReference>
<dbReference type="GO" id="GO:0005524">
    <property type="term" value="F:ATP binding"/>
    <property type="evidence" value="ECO:0007669"/>
    <property type="project" value="UniProtKB-KW"/>
</dbReference>
<comment type="similarity">
    <text evidence="3">Belongs to the ABC transporter superfamily. ABCB family. Mitochondrial peptide exporter (TC 3.A.1.212) subfamily.</text>
</comment>
<dbReference type="PANTHER" id="PTHR43394:SF1">
    <property type="entry name" value="ATP-BINDING CASSETTE SUB-FAMILY B MEMBER 10, MITOCHONDRIAL"/>
    <property type="match status" value="1"/>
</dbReference>
<evidence type="ECO:0000256" key="19">
    <source>
        <dbReference type="ARBA" id="ARBA00023128"/>
    </source>
</evidence>
<evidence type="ECO:0000256" key="33">
    <source>
        <dbReference type="PROSITE-ProRule" id="PRU00221"/>
    </source>
</evidence>
<evidence type="ECO:0000256" key="4">
    <source>
        <dbReference type="ARBA" id="ARBA00009435"/>
    </source>
</evidence>
<evidence type="ECO:0000256" key="3">
    <source>
        <dbReference type="ARBA" id="ARBA00005580"/>
    </source>
</evidence>
<keyword evidence="8" id="KW-0479">Metal-binding</keyword>
<comment type="function">
    <text evidence="26">Functions as a component of the PCAF complex. The PCAF complex is capable of efficiently acetylating histones in a nucleosomal context. The PCAF complex could be considered as the human version of the yeast SAGA complex. With TAF6L, acts as an epigenetic regulator essential for somatic reprogramming. Regulates target genes through H3K9ac deposition and MYC recruitment which trigger MYC regulatory network to orchestrate gene expression programs to control embryonic stem cell state.</text>
</comment>
<dbReference type="ExpressionAtlas" id="F7FR06">
    <property type="expression patterns" value="baseline"/>
</dbReference>
<dbReference type="Gene3D" id="1.20.1560.10">
    <property type="entry name" value="ABC transporter type 1, transmembrane domain"/>
    <property type="match status" value="1"/>
</dbReference>
<keyword evidence="18" id="KW-0805">Transcription regulation</keyword>
<dbReference type="FunFam" id="1.20.1560.10:FF:000048">
    <property type="entry name" value="ATP-binding cassette sub-family B member 10, mitochondrial"/>
    <property type="match status" value="1"/>
</dbReference>
<keyword evidence="9" id="KW-0677">Repeat</keyword>
<keyword evidence="14" id="KW-0809">Transit peptide</keyword>
<feature type="transmembrane region" description="Helical" evidence="34">
    <location>
        <begin position="521"/>
        <end position="542"/>
    </location>
</feature>
<evidence type="ECO:0000256" key="2">
    <source>
        <dbReference type="ARBA" id="ARBA00004448"/>
    </source>
</evidence>
<dbReference type="GO" id="GO:0016887">
    <property type="term" value="F:ATP hydrolysis activity"/>
    <property type="evidence" value="ECO:0007669"/>
    <property type="project" value="Ensembl"/>
</dbReference>
<dbReference type="GO" id="GO:0170037">
    <property type="term" value="P:export from the mitochondrion"/>
    <property type="evidence" value="ECO:0007669"/>
    <property type="project" value="Ensembl"/>
</dbReference>
<evidence type="ECO:0000259" key="36">
    <source>
        <dbReference type="PROSITE" id="PS50929"/>
    </source>
</evidence>
<dbReference type="GO" id="GO:0033276">
    <property type="term" value="C:transcription factor TFTC complex"/>
    <property type="evidence" value="ECO:0000318"/>
    <property type="project" value="GO_Central"/>
</dbReference>
<evidence type="ECO:0000256" key="5">
    <source>
        <dbReference type="ARBA" id="ARBA00022448"/>
    </source>
</evidence>
<reference evidence="37 38" key="1">
    <citation type="journal article" date="2007" name="Nature">
        <title>Genome of the marsupial Monodelphis domestica reveals innovation in non-coding sequences.</title>
        <authorList>
            <person name="Mikkelsen T.S."/>
            <person name="Wakefield M.J."/>
            <person name="Aken B."/>
            <person name="Amemiya C.T."/>
            <person name="Chang J.L."/>
            <person name="Duke S."/>
            <person name="Garber M."/>
            <person name="Gentles A.J."/>
            <person name="Goodstadt L."/>
            <person name="Heger A."/>
            <person name="Jurka J."/>
            <person name="Kamal M."/>
            <person name="Mauceli E."/>
            <person name="Searle S.M."/>
            <person name="Sharpe T."/>
            <person name="Baker M.L."/>
            <person name="Batzer M.A."/>
            <person name="Benos P.V."/>
            <person name="Belov K."/>
            <person name="Clamp M."/>
            <person name="Cook A."/>
            <person name="Cuff J."/>
            <person name="Das R."/>
            <person name="Davidow L."/>
            <person name="Deakin J.E."/>
            <person name="Fazzari M.J."/>
            <person name="Glass J.L."/>
            <person name="Grabherr M."/>
            <person name="Greally J.M."/>
            <person name="Gu W."/>
            <person name="Hore T.A."/>
            <person name="Huttley G.A."/>
            <person name="Kleber M."/>
            <person name="Jirtle R.L."/>
            <person name="Koina E."/>
            <person name="Lee J.T."/>
            <person name="Mahony S."/>
            <person name="Marra M.A."/>
            <person name="Miller R.D."/>
            <person name="Nicholls R.D."/>
            <person name="Oda M."/>
            <person name="Papenfuss A.T."/>
            <person name="Parra Z.E."/>
            <person name="Pollock D.D."/>
            <person name="Ray D.A."/>
            <person name="Schein J.E."/>
            <person name="Speed T.P."/>
            <person name="Thompson K."/>
            <person name="VandeBerg J.L."/>
            <person name="Wade C.M."/>
            <person name="Walker J.A."/>
            <person name="Waters P.D."/>
            <person name="Webber C."/>
            <person name="Weidman J.R."/>
            <person name="Xie X."/>
            <person name="Zody M.C."/>
            <person name="Baldwin J."/>
            <person name="Abdouelleil A."/>
            <person name="Abdulkadir J."/>
            <person name="Abebe A."/>
            <person name="Abera B."/>
            <person name="Abreu J."/>
            <person name="Acer S.C."/>
            <person name="Aftuck L."/>
            <person name="Alexander A."/>
            <person name="An P."/>
            <person name="Anderson E."/>
            <person name="Anderson S."/>
            <person name="Arachi H."/>
            <person name="Azer M."/>
            <person name="Bachantsang P."/>
            <person name="Barry A."/>
            <person name="Bayul T."/>
            <person name="Berlin A."/>
            <person name="Bessette D."/>
            <person name="Bloom T."/>
            <person name="Bloom T."/>
            <person name="Boguslavskiy L."/>
            <person name="Bonnet C."/>
            <person name="Boukhgalter B."/>
            <person name="Bourzgui I."/>
            <person name="Brown A."/>
            <person name="Cahill P."/>
            <person name="Channer S."/>
            <person name="Cheshatsang Y."/>
            <person name="Chuda L."/>
            <person name="Citroen M."/>
            <person name="Collymore A."/>
            <person name="Cooke P."/>
            <person name="Costello M."/>
            <person name="D'Aco K."/>
            <person name="Daza R."/>
            <person name="De Haan G."/>
            <person name="DeGray S."/>
            <person name="DeMaso C."/>
            <person name="Dhargay N."/>
            <person name="Dooley K."/>
            <person name="Dooley E."/>
            <person name="Doricent M."/>
            <person name="Dorje P."/>
            <person name="Dorjee K."/>
            <person name="Dupes A."/>
            <person name="Elong R."/>
            <person name="Falk J."/>
            <person name="Farina A."/>
            <person name="Faro S."/>
            <person name="Ferguson D."/>
            <person name="Fisher S."/>
            <person name="Foley C.D."/>
            <person name="Franke A."/>
            <person name="Friedrich D."/>
            <person name="Gadbois L."/>
            <person name="Gearin G."/>
            <person name="Gearin C.R."/>
            <person name="Giannoukos G."/>
            <person name="Goode T."/>
            <person name="Graham J."/>
            <person name="Grandbois E."/>
            <person name="Grewal S."/>
            <person name="Gyaltsen K."/>
            <person name="Hafez N."/>
            <person name="Hagos B."/>
            <person name="Hall J."/>
            <person name="Henson C."/>
            <person name="Hollinger A."/>
            <person name="Honan T."/>
            <person name="Huard M.D."/>
            <person name="Hughes L."/>
            <person name="Hurhula B."/>
            <person name="Husby M.E."/>
            <person name="Kamat A."/>
            <person name="Kanga B."/>
            <person name="Kashin S."/>
            <person name="Khazanovich D."/>
            <person name="Kisner P."/>
            <person name="Lance K."/>
            <person name="Lara M."/>
            <person name="Lee W."/>
            <person name="Lennon N."/>
            <person name="Letendre F."/>
            <person name="LeVine R."/>
            <person name="Lipovsky A."/>
            <person name="Liu X."/>
            <person name="Liu J."/>
            <person name="Liu S."/>
            <person name="Lokyitsang T."/>
            <person name="Lokyitsang Y."/>
            <person name="Lubonja R."/>
            <person name="Lui A."/>
            <person name="MacDonald P."/>
            <person name="Magnisalis V."/>
            <person name="Maru K."/>
            <person name="Matthews C."/>
            <person name="McCusker W."/>
            <person name="McDonough S."/>
            <person name="Mehta T."/>
            <person name="Meldrim J."/>
            <person name="Meneus L."/>
            <person name="Mihai O."/>
            <person name="Mihalev A."/>
            <person name="Mihova T."/>
            <person name="Mittelman R."/>
            <person name="Mlenga V."/>
            <person name="Montmayeur A."/>
            <person name="Mulrain L."/>
            <person name="Navidi A."/>
            <person name="Naylor J."/>
            <person name="Negash T."/>
            <person name="Nguyen T."/>
            <person name="Nguyen N."/>
            <person name="Nicol R."/>
            <person name="Norbu C."/>
            <person name="Norbu N."/>
            <person name="Novod N."/>
            <person name="O'Neill B."/>
            <person name="Osman S."/>
            <person name="Markiewicz E."/>
            <person name="Oyono O.L."/>
            <person name="Patti C."/>
            <person name="Phunkhang P."/>
            <person name="Pierre F."/>
            <person name="Priest M."/>
            <person name="Raghuraman S."/>
            <person name="Rege F."/>
            <person name="Reyes R."/>
            <person name="Rise C."/>
            <person name="Rogov P."/>
            <person name="Ross K."/>
            <person name="Ryan E."/>
            <person name="Settipalli S."/>
            <person name="Shea T."/>
            <person name="Sherpa N."/>
            <person name="Shi L."/>
            <person name="Shih D."/>
            <person name="Sparrow T."/>
            <person name="Spaulding J."/>
            <person name="Stalker J."/>
            <person name="Stange-Thomann N."/>
            <person name="Stavropoulos S."/>
            <person name="Stone C."/>
            <person name="Strader C."/>
            <person name="Tesfaye S."/>
            <person name="Thomson T."/>
            <person name="Thoulutsang Y."/>
            <person name="Thoulutsang D."/>
            <person name="Topham K."/>
            <person name="Topping I."/>
            <person name="Tsamla T."/>
            <person name="Vassiliev H."/>
            <person name="Vo A."/>
            <person name="Wangchuk T."/>
            <person name="Wangdi T."/>
            <person name="Weiand M."/>
            <person name="Wilkinson J."/>
            <person name="Wilson A."/>
            <person name="Yadav S."/>
            <person name="Young G."/>
            <person name="Yu Q."/>
            <person name="Zembek L."/>
            <person name="Zhong D."/>
            <person name="Zimmer A."/>
            <person name="Zwirko Z."/>
            <person name="Jaffe D.B."/>
            <person name="Alvarez P."/>
            <person name="Brockman W."/>
            <person name="Butler J."/>
            <person name="Chin C."/>
            <person name="Gnerre S."/>
            <person name="MacCallum I."/>
            <person name="Graves J.A."/>
            <person name="Ponting C.P."/>
            <person name="Breen M."/>
            <person name="Samollow P.B."/>
            <person name="Lander E.S."/>
            <person name="Lindblad-Toh K."/>
        </authorList>
    </citation>
    <scope>NUCLEOTIDE SEQUENCE [LARGE SCALE GENOMIC DNA]</scope>
</reference>
<dbReference type="InterPro" id="IPR015943">
    <property type="entry name" value="WD40/YVTN_repeat-like_dom_sf"/>
</dbReference>
<keyword evidence="20 34" id="KW-0472">Membrane</keyword>
<evidence type="ECO:0000256" key="31">
    <source>
        <dbReference type="ARBA" id="ARBA00082687"/>
    </source>
</evidence>
<comment type="function">
    <text evidence="25">ATP-dependent transporter located in the mitochondrial inner membrane that catalyzes the export of biliverdin from the mitochondrial matrix, and plays a crucial role in hemoglobin synthesis and antioxidative stress. Participates in the early step of the heme biosynthetic process during insertion of iron into protoporphyrin IX (PPIX). Involved in the stabilization of the iron transporter mitoferrin-1/SLC25A37. In addition may be involved in mitochondrial unfolded protein response (UPRmt) signaling pathway, although ABCB10 probably does not participate in peptide export from mitochondria.</text>
</comment>
<dbReference type="Pfam" id="PF00664">
    <property type="entry name" value="ABC_membrane"/>
    <property type="match status" value="1"/>
</dbReference>
<dbReference type="SUPFAM" id="SSF90123">
    <property type="entry name" value="ABC transporter transmembrane region"/>
    <property type="match status" value="1"/>
</dbReference>
<evidence type="ECO:0000256" key="25">
    <source>
        <dbReference type="ARBA" id="ARBA00055589"/>
    </source>
</evidence>
<dbReference type="InterPro" id="IPR011527">
    <property type="entry name" value="ABC1_TM_dom"/>
</dbReference>
<evidence type="ECO:0000256" key="10">
    <source>
        <dbReference type="ARBA" id="ARBA00022741"/>
    </source>
</evidence>
<reference evidence="37" key="2">
    <citation type="submission" date="2025-08" db="UniProtKB">
        <authorList>
            <consortium name="Ensembl"/>
        </authorList>
    </citation>
    <scope>IDENTIFICATION</scope>
</reference>
<evidence type="ECO:0000256" key="8">
    <source>
        <dbReference type="ARBA" id="ARBA00022723"/>
    </source>
</evidence>
<feature type="domain" description="ABC transporter" evidence="35">
    <location>
        <begin position="799"/>
        <end position="1038"/>
    </location>
</feature>
<dbReference type="PROSITE" id="PS00211">
    <property type="entry name" value="ABC_TRANSPORTER_1"/>
    <property type="match status" value="1"/>
</dbReference>
<evidence type="ECO:0000256" key="18">
    <source>
        <dbReference type="ARBA" id="ARBA00023015"/>
    </source>
</evidence>
<evidence type="ECO:0000256" key="22">
    <source>
        <dbReference type="ARBA" id="ARBA00023206"/>
    </source>
</evidence>
<evidence type="ECO:0000259" key="35">
    <source>
        <dbReference type="PROSITE" id="PS50893"/>
    </source>
</evidence>
<dbReference type="Proteomes" id="UP000002280">
    <property type="component" value="Chromosome 2"/>
</dbReference>
<name>F7FR06_MONDO</name>
<dbReference type="Pfam" id="PF04494">
    <property type="entry name" value="TFIID_NTD2"/>
    <property type="match status" value="1"/>
</dbReference>
<dbReference type="InterPro" id="IPR036322">
    <property type="entry name" value="WD40_repeat_dom_sf"/>
</dbReference>
<evidence type="ECO:0000256" key="9">
    <source>
        <dbReference type="ARBA" id="ARBA00022737"/>
    </source>
</evidence>
<dbReference type="GO" id="GO:0000124">
    <property type="term" value="C:SAGA complex"/>
    <property type="evidence" value="ECO:0000318"/>
    <property type="project" value="GO_Central"/>
</dbReference>
<organism evidence="37 38">
    <name type="scientific">Monodelphis domestica</name>
    <name type="common">Gray short-tailed opossum</name>
    <dbReference type="NCBI Taxonomy" id="13616"/>
    <lineage>
        <taxon>Eukaryota</taxon>
        <taxon>Metazoa</taxon>
        <taxon>Chordata</taxon>
        <taxon>Craniata</taxon>
        <taxon>Vertebrata</taxon>
        <taxon>Euteleostomi</taxon>
        <taxon>Mammalia</taxon>
        <taxon>Metatheria</taxon>
        <taxon>Didelphimorphia</taxon>
        <taxon>Didelphidae</taxon>
        <taxon>Monodelphis</taxon>
    </lineage>
</organism>
<keyword evidence="10" id="KW-0547">Nucleotide-binding</keyword>
<dbReference type="InterPro" id="IPR020472">
    <property type="entry name" value="WD40_PAC1"/>
</dbReference>
<comment type="catalytic activity">
    <reaction evidence="24">
        <text>biliverdin IXalpha(in) + ATP + H2O = biliverdin IXalpha(out) + ADP + phosphate + H(+)</text>
        <dbReference type="Rhea" id="RHEA:82359"/>
        <dbReference type="ChEBI" id="CHEBI:15377"/>
        <dbReference type="ChEBI" id="CHEBI:15378"/>
        <dbReference type="ChEBI" id="CHEBI:30616"/>
        <dbReference type="ChEBI" id="CHEBI:43474"/>
        <dbReference type="ChEBI" id="CHEBI:57991"/>
        <dbReference type="ChEBI" id="CHEBI:456216"/>
    </reaction>
    <physiologicalReaction direction="left-to-right" evidence="24">
        <dbReference type="Rhea" id="RHEA:82360"/>
    </physiologicalReaction>
</comment>
<evidence type="ECO:0000256" key="26">
    <source>
        <dbReference type="ARBA" id="ARBA00056767"/>
    </source>
</evidence>
<dbReference type="PROSITE" id="PS50929">
    <property type="entry name" value="ABC_TM1F"/>
    <property type="match status" value="1"/>
</dbReference>
<dbReference type="SMART" id="SM00382">
    <property type="entry name" value="AAA"/>
    <property type="match status" value="1"/>
</dbReference>
<dbReference type="CDD" id="cd03249">
    <property type="entry name" value="ABC_MTABC3_MDL1_MDL2"/>
    <property type="match status" value="1"/>
</dbReference>
<evidence type="ECO:0000256" key="14">
    <source>
        <dbReference type="ARBA" id="ARBA00022946"/>
    </source>
</evidence>
<feature type="transmembrane region" description="Helical" evidence="34">
    <location>
        <begin position="480"/>
        <end position="500"/>
    </location>
</feature>
<protein>
    <recommendedName>
        <fullName evidence="28">ATP-binding cassette sub-family B member 10, mitochondrial</fullName>
    </recommendedName>
    <alternativeName>
        <fullName evidence="30">ABC-mitochondrial erythroid protein</fullName>
    </alternativeName>
    <alternativeName>
        <fullName evidence="32">ATP-binding cassette transporter 10</fullName>
    </alternativeName>
    <alternativeName>
        <fullName evidence="31">PCAF-associated factor 65 beta</fullName>
    </alternativeName>
    <alternativeName>
        <fullName evidence="29">TAF5-like RNA polymerase II p300/CBP-associated factor-associated factor 65 kDa subunit 5L</fullName>
    </alternativeName>
</protein>
<evidence type="ECO:0000256" key="32">
    <source>
        <dbReference type="ARBA" id="ARBA00083334"/>
    </source>
</evidence>
<dbReference type="SUPFAM" id="SSF52540">
    <property type="entry name" value="P-loop containing nucleoside triphosphate hydrolases"/>
    <property type="match status" value="1"/>
</dbReference>
<evidence type="ECO:0000256" key="28">
    <source>
        <dbReference type="ARBA" id="ARBA00072683"/>
    </source>
</evidence>
<dbReference type="Bgee" id="ENSMODG00000009056">
    <property type="expression patterns" value="Expressed in forelimb bud and 19 other cell types or tissues"/>
</dbReference>
<dbReference type="AlphaFoldDB" id="F7FR06"/>
<feature type="repeat" description="WD" evidence="33">
    <location>
        <begin position="264"/>
        <end position="305"/>
    </location>
</feature>
<comment type="subcellular location">
    <subcellularLocation>
        <location evidence="2">Mitochondrion inner membrane</location>
        <topology evidence="2">Multi-pass membrane protein</topology>
    </subcellularLocation>
    <subcellularLocation>
        <location evidence="1">Nucleus</location>
    </subcellularLocation>
</comment>
<dbReference type="CDD" id="cd08044">
    <property type="entry name" value="TAF5_NTD2"/>
    <property type="match status" value="1"/>
</dbReference>
<evidence type="ECO:0000256" key="17">
    <source>
        <dbReference type="ARBA" id="ARBA00022990"/>
    </source>
</evidence>
<dbReference type="eggNOG" id="KOG0263">
    <property type="taxonomic scope" value="Eukaryota"/>
</dbReference>
<dbReference type="SUPFAM" id="SSF160897">
    <property type="entry name" value="Taf5 N-terminal domain-like"/>
    <property type="match status" value="1"/>
</dbReference>